<name>A0A9X2E0S8_9MICO</name>
<dbReference type="Proteomes" id="UP001155240">
    <property type="component" value="Unassembled WGS sequence"/>
</dbReference>
<evidence type="ECO:0000313" key="2">
    <source>
        <dbReference type="EMBL" id="MCM6762451.1"/>
    </source>
</evidence>
<sequence>MTTERSSEYVPAPLWGSYVSSGSANAPIVGRYTDAEPARPRRSREYAAAVTGAVALPST</sequence>
<organism evidence="2 3">
    <name type="scientific">Rathayibacter rubneri</name>
    <dbReference type="NCBI Taxonomy" id="2950106"/>
    <lineage>
        <taxon>Bacteria</taxon>
        <taxon>Bacillati</taxon>
        <taxon>Actinomycetota</taxon>
        <taxon>Actinomycetes</taxon>
        <taxon>Micrococcales</taxon>
        <taxon>Microbacteriaceae</taxon>
        <taxon>Rathayibacter</taxon>
    </lineage>
</organism>
<proteinExistence type="predicted"/>
<dbReference type="AlphaFoldDB" id="A0A9X2E0S8"/>
<reference evidence="2" key="1">
    <citation type="submission" date="2022-06" db="EMBL/GenBank/DDBJ databases">
        <title>Whole genome shotgun sequencing (WGS) of Rathayibacter sp. ZW T2_19, isolated from stored onions (Allium cepa).</title>
        <authorList>
            <person name="Stoll D.A."/>
            <person name="Huch M."/>
        </authorList>
    </citation>
    <scope>NUCLEOTIDE SEQUENCE</scope>
    <source>
        <strain evidence="2">ZW T2_19</strain>
    </source>
</reference>
<feature type="region of interest" description="Disordered" evidence="1">
    <location>
        <begin position="21"/>
        <end position="44"/>
    </location>
</feature>
<dbReference type="EMBL" id="JAMRYM010000027">
    <property type="protein sequence ID" value="MCM6762451.1"/>
    <property type="molecule type" value="Genomic_DNA"/>
</dbReference>
<evidence type="ECO:0000313" key="3">
    <source>
        <dbReference type="Proteomes" id="UP001155240"/>
    </source>
</evidence>
<accession>A0A9X2E0S8</accession>
<evidence type="ECO:0000256" key="1">
    <source>
        <dbReference type="SAM" id="MobiDB-lite"/>
    </source>
</evidence>
<protein>
    <submittedName>
        <fullName evidence="2">Uncharacterized protein</fullName>
    </submittedName>
</protein>
<comment type="caution">
    <text evidence="2">The sequence shown here is derived from an EMBL/GenBank/DDBJ whole genome shotgun (WGS) entry which is preliminary data.</text>
</comment>
<feature type="compositionally biased region" description="Basic and acidic residues" evidence="1">
    <location>
        <begin position="33"/>
        <end position="44"/>
    </location>
</feature>
<dbReference type="RefSeq" id="WP_251945087.1">
    <property type="nucleotide sequence ID" value="NZ_JAMRYM010000027.1"/>
</dbReference>
<keyword evidence="3" id="KW-1185">Reference proteome</keyword>
<gene>
    <name evidence="2" type="ORF">NB037_08465</name>
</gene>